<protein>
    <submittedName>
        <fullName evidence="6">Insulinase family protein</fullName>
    </submittedName>
</protein>
<keyword evidence="2" id="KW-0378">Hydrolase</keyword>
<dbReference type="RefSeq" id="WP_252815813.1">
    <property type="nucleotide sequence ID" value="NZ_JAMXQS010000001.1"/>
</dbReference>
<feature type="region of interest" description="Disordered" evidence="3">
    <location>
        <begin position="220"/>
        <end position="240"/>
    </location>
</feature>
<feature type="domain" description="Peptidase M16 N-terminal" evidence="4">
    <location>
        <begin position="24"/>
        <end position="169"/>
    </location>
</feature>
<dbReference type="EMBL" id="JAMXQS010000001">
    <property type="protein sequence ID" value="MCO6048459.1"/>
    <property type="molecule type" value="Genomic_DNA"/>
</dbReference>
<dbReference type="PANTHER" id="PTHR11851">
    <property type="entry name" value="METALLOPROTEASE"/>
    <property type="match status" value="1"/>
</dbReference>
<evidence type="ECO:0000256" key="1">
    <source>
        <dbReference type="ARBA" id="ARBA00007261"/>
    </source>
</evidence>
<dbReference type="InterPro" id="IPR007863">
    <property type="entry name" value="Peptidase_M16_C"/>
</dbReference>
<evidence type="ECO:0000313" key="7">
    <source>
        <dbReference type="Proteomes" id="UP001205906"/>
    </source>
</evidence>
<proteinExistence type="inferred from homology"/>
<dbReference type="InterPro" id="IPR011249">
    <property type="entry name" value="Metalloenz_LuxS/M16"/>
</dbReference>
<keyword evidence="7" id="KW-1185">Reference proteome</keyword>
<gene>
    <name evidence="6" type="ORF">NGM99_01480</name>
</gene>
<dbReference type="Pfam" id="PF05193">
    <property type="entry name" value="Peptidase_M16_C"/>
    <property type="match status" value="1"/>
</dbReference>
<sequence length="461" mass="50219">MVSSSLAAKAEEVSNFLLSNGMEVVVIPDHRAPIVTHMVWYKAGSADEPPGKSGIAHFFEHLMFKGTKNHPAGEFSREVASIGGNENAFTTADYTAFFQTVSPDALPTMMRFESDRMRNLTLTDAVIGPERDVILEERRMRVENDPEALLSEEVAATLYQNQPYRIPVIGWMQEIEKLNREDAVAFYDRFYAPNNAILIVAGDVTEERVRALAEGTYGKIARGPDLPPRNRPQEPEQNAARTVTLSDARVGVPSYGRSWVVPSYQTAKNGEAEALDLLSEVLGGGAQSRIYRELIVNQGIAVGAGAYYEGTSVDPTTFSVYGAPRGESKLDAVESAVDKEIARIQNEGVTPDELDRVKKRYLRAMIFARDSAEGLAQIYGSTLATGGTVKDVAEWTGRIEKVTPQQVQDVAKRYLVPERAVTSYLLPKGGSGAVAESGGPVQAPAMVPPRPGQSADKVEQP</sequence>
<evidence type="ECO:0000256" key="3">
    <source>
        <dbReference type="SAM" id="MobiDB-lite"/>
    </source>
</evidence>
<dbReference type="PANTHER" id="PTHR11851:SF49">
    <property type="entry name" value="MITOCHONDRIAL-PROCESSING PEPTIDASE SUBUNIT ALPHA"/>
    <property type="match status" value="1"/>
</dbReference>
<reference evidence="6 7" key="1">
    <citation type="submission" date="2022-06" db="EMBL/GenBank/DDBJ databases">
        <title>Mesorhizobium sp. strain RP14 Genome sequencing and assembly.</title>
        <authorList>
            <person name="Kim I."/>
        </authorList>
    </citation>
    <scope>NUCLEOTIDE SEQUENCE [LARGE SCALE GENOMIC DNA]</scope>
    <source>
        <strain evidence="7">RP14(2022)</strain>
    </source>
</reference>
<evidence type="ECO:0000259" key="4">
    <source>
        <dbReference type="Pfam" id="PF00675"/>
    </source>
</evidence>
<dbReference type="SUPFAM" id="SSF63411">
    <property type="entry name" value="LuxS/MPP-like metallohydrolase"/>
    <property type="match status" value="2"/>
</dbReference>
<name>A0ABT1C0V3_9HYPH</name>
<feature type="domain" description="Peptidase M16 C-terminal" evidence="5">
    <location>
        <begin position="177"/>
        <end position="360"/>
    </location>
</feature>
<evidence type="ECO:0000313" key="6">
    <source>
        <dbReference type="EMBL" id="MCO6048459.1"/>
    </source>
</evidence>
<comment type="similarity">
    <text evidence="1">Belongs to the peptidase M16 family.</text>
</comment>
<evidence type="ECO:0000259" key="5">
    <source>
        <dbReference type="Pfam" id="PF05193"/>
    </source>
</evidence>
<dbReference type="Pfam" id="PF00675">
    <property type="entry name" value="Peptidase_M16"/>
    <property type="match status" value="1"/>
</dbReference>
<dbReference type="Proteomes" id="UP001205906">
    <property type="component" value="Unassembled WGS sequence"/>
</dbReference>
<dbReference type="InterPro" id="IPR050361">
    <property type="entry name" value="MPP/UQCRC_Complex"/>
</dbReference>
<keyword evidence="2" id="KW-0645">Protease</keyword>
<organism evidence="6 7">
    <name type="scientific">Mesorhizobium liriopis</name>
    <dbReference type="NCBI Taxonomy" id="2953882"/>
    <lineage>
        <taxon>Bacteria</taxon>
        <taxon>Pseudomonadati</taxon>
        <taxon>Pseudomonadota</taxon>
        <taxon>Alphaproteobacteria</taxon>
        <taxon>Hyphomicrobiales</taxon>
        <taxon>Phyllobacteriaceae</taxon>
        <taxon>Mesorhizobium</taxon>
    </lineage>
</organism>
<accession>A0ABT1C0V3</accession>
<dbReference type="Gene3D" id="3.30.830.10">
    <property type="entry name" value="Metalloenzyme, LuxS/M16 peptidase-like"/>
    <property type="match status" value="2"/>
</dbReference>
<dbReference type="InterPro" id="IPR011765">
    <property type="entry name" value="Pept_M16_N"/>
</dbReference>
<keyword evidence="2" id="KW-0482">Metalloprotease</keyword>
<comment type="caution">
    <text evidence="6">The sequence shown here is derived from an EMBL/GenBank/DDBJ whole genome shotgun (WGS) entry which is preliminary data.</text>
</comment>
<evidence type="ECO:0000256" key="2">
    <source>
        <dbReference type="ARBA" id="ARBA00023049"/>
    </source>
</evidence>
<feature type="region of interest" description="Disordered" evidence="3">
    <location>
        <begin position="428"/>
        <end position="461"/>
    </location>
</feature>